<dbReference type="InterPro" id="IPR035396">
    <property type="entry name" value="Bac_rhamnosid6H"/>
</dbReference>
<name>S2DFU7_INDAL</name>
<accession>S2DFU7</accession>
<dbReference type="Pfam" id="PF17389">
    <property type="entry name" value="Bac_rhamnosid6H"/>
    <property type="match status" value="1"/>
</dbReference>
<proteinExistence type="predicted"/>
<dbReference type="Gene3D" id="2.60.420.10">
    <property type="entry name" value="Maltose phosphorylase, domain 3"/>
    <property type="match status" value="1"/>
</dbReference>
<feature type="domain" description="Alpha-L-rhamnosidase six-hairpin glycosidase" evidence="1">
    <location>
        <begin position="57"/>
        <end position="168"/>
    </location>
</feature>
<keyword evidence="3" id="KW-1185">Reference proteome</keyword>
<dbReference type="InterPro" id="IPR012341">
    <property type="entry name" value="6hp_glycosidase-like_sf"/>
</dbReference>
<reference evidence="2 3" key="1">
    <citation type="journal article" date="2013" name="Genome Announc.">
        <title>Draft Genome Sequence of Indibacter alkaliphilus Strain LW1T, Isolated from Lonar Lake, a Haloalkaline Lake in the Buldana District of Maharashtra, India.</title>
        <authorList>
            <person name="Singh A."/>
            <person name="Kumar Jangir P."/>
            <person name="Sharma R."/>
            <person name="Singh A."/>
            <person name="Kumar Pinnaka A."/>
            <person name="Shivaji S."/>
        </authorList>
    </citation>
    <scope>NUCLEOTIDE SEQUENCE [LARGE SCALE GENOMIC DNA]</scope>
    <source>
        <strain evidence="3">CCUG 57479 / KCTC 22604 / LW1</strain>
    </source>
</reference>
<dbReference type="Gene3D" id="1.50.10.10">
    <property type="match status" value="1"/>
</dbReference>
<evidence type="ECO:0000313" key="2">
    <source>
        <dbReference type="EMBL" id="EOZ95935.1"/>
    </source>
</evidence>
<dbReference type="Proteomes" id="UP000006073">
    <property type="component" value="Unassembled WGS sequence"/>
</dbReference>
<dbReference type="GO" id="GO:0005975">
    <property type="term" value="P:carbohydrate metabolic process"/>
    <property type="evidence" value="ECO:0007669"/>
    <property type="project" value="InterPro"/>
</dbReference>
<gene>
    <name evidence="2" type="ORF">A33Q_2528</name>
</gene>
<dbReference type="STRING" id="1189612.A33Q_2528"/>
<dbReference type="EMBL" id="ALWO02000036">
    <property type="protein sequence ID" value="EOZ95935.1"/>
    <property type="molecule type" value="Genomic_DNA"/>
</dbReference>
<dbReference type="InterPro" id="IPR008928">
    <property type="entry name" value="6-hairpin_glycosidase_sf"/>
</dbReference>
<organism evidence="2 3">
    <name type="scientific">Indibacter alkaliphilus (strain CCUG 57479 / KCTC 22604 / LW1)</name>
    <dbReference type="NCBI Taxonomy" id="1189612"/>
    <lineage>
        <taxon>Bacteria</taxon>
        <taxon>Pseudomonadati</taxon>
        <taxon>Bacteroidota</taxon>
        <taxon>Cytophagia</taxon>
        <taxon>Cytophagales</taxon>
        <taxon>Cyclobacteriaceae</taxon>
    </lineage>
</organism>
<dbReference type="SUPFAM" id="SSF48208">
    <property type="entry name" value="Six-hairpin glycosidases"/>
    <property type="match status" value="1"/>
</dbReference>
<dbReference type="RefSeq" id="WP_016255144.1">
    <property type="nucleotide sequence ID" value="NZ_ALWO02000036.1"/>
</dbReference>
<comment type="caution">
    <text evidence="2">The sequence shown here is derived from an EMBL/GenBank/DDBJ whole genome shotgun (WGS) entry which is preliminary data.</text>
</comment>
<dbReference type="eggNOG" id="COG3408">
    <property type="taxonomic scope" value="Bacteria"/>
</dbReference>
<sequence length="460" mass="52019">MDNEYTLKGAIATGRKDLVYHTIELIHKLSEANGNGRVIHEVSTNGIVYNPGNINETPQFASLIWWVYQWTGDREFLEKYYPFIQEGLIWLMEENDKDGNLFPDGYGMMEIHGLESEMIDVATYTQKAFADAAQMAKVLGDLESAKPYQQLADDLKKKINEQFWVEEFNSFADFIGNTAEALNLIDAAIIRADTLNKPWAVEELKTTKRKLSTYPRSQKKGFVMFHNWVVNTPMEMGIADREKAVIALDKAKKFVNPFGVFVTGIDRDDSSENEDGSFEGSKVFSYTGAVMTLPTGVQAIAEANYGRADESLDYIKRMTRTFGYALPGSMYEVSPDYGMMTQAWNIYAYAVPIVTQYFGIQPDAGNKIIHIKPVLPSSWDKAKIEKVIIGENELDLAYETSSDKFTANFTQKEADYEIQFTIPDPWKETKKVLLNGKETEPKDGNIVFSGKKNTLEIPIK</sequence>
<protein>
    <submittedName>
        <fullName evidence="2">Glycogen debranching enzyme</fullName>
    </submittedName>
</protein>
<evidence type="ECO:0000313" key="3">
    <source>
        <dbReference type="Proteomes" id="UP000006073"/>
    </source>
</evidence>
<dbReference type="AlphaFoldDB" id="S2DFU7"/>
<evidence type="ECO:0000259" key="1">
    <source>
        <dbReference type="Pfam" id="PF17389"/>
    </source>
</evidence>